<feature type="repeat" description="WD" evidence="8">
    <location>
        <begin position="201"/>
        <end position="242"/>
    </location>
</feature>
<dbReference type="Gene3D" id="2.130.10.10">
    <property type="entry name" value="YVTN repeat-like/Quinoprotein amine dehydrogenase"/>
    <property type="match status" value="2"/>
</dbReference>
<accession>A0A218Y405</accession>
<proteinExistence type="inferred from homology"/>
<evidence type="ECO:0000259" key="10">
    <source>
        <dbReference type="Pfam" id="PF13925"/>
    </source>
</evidence>
<feature type="compositionally biased region" description="Basic and acidic residues" evidence="9">
    <location>
        <begin position="788"/>
        <end position="809"/>
    </location>
</feature>
<feature type="repeat" description="WD" evidence="8">
    <location>
        <begin position="117"/>
        <end position="158"/>
    </location>
</feature>
<evidence type="ECO:0000256" key="4">
    <source>
        <dbReference type="ARBA" id="ARBA00022701"/>
    </source>
</evidence>
<comment type="subcellular location">
    <subcellularLocation>
        <location evidence="1 7">Cytoplasm</location>
        <location evidence="1 7">Cytoskeleton</location>
    </subcellularLocation>
</comment>
<evidence type="ECO:0000256" key="9">
    <source>
        <dbReference type="SAM" id="MobiDB-lite"/>
    </source>
</evidence>
<keyword evidence="3 8" id="KW-0853">WD repeat</keyword>
<protein>
    <recommendedName>
        <fullName evidence="7">Katanin p80 WD40 repeat-containing subunit B1 homolog</fullName>
    </recommendedName>
</protein>
<dbReference type="GO" id="GO:0008352">
    <property type="term" value="C:katanin complex"/>
    <property type="evidence" value="ECO:0007669"/>
    <property type="project" value="InterPro"/>
</dbReference>
<feature type="compositionally biased region" description="Basic and acidic residues" evidence="9">
    <location>
        <begin position="691"/>
        <end position="705"/>
    </location>
</feature>
<name>A0A218Y405_PUNGR</name>
<reference evidence="12" key="1">
    <citation type="journal article" date="2017" name="Plant J.">
        <title>The pomegranate (Punica granatum L.) genome and the genomics of punicalagin biosynthesis.</title>
        <authorList>
            <person name="Qin G."/>
            <person name="Xu C."/>
            <person name="Ming R."/>
            <person name="Tang H."/>
            <person name="Guyot R."/>
            <person name="Kramer E.M."/>
            <person name="Hu Y."/>
            <person name="Yi X."/>
            <person name="Qi Y."/>
            <person name="Xu X."/>
            <person name="Gao Z."/>
            <person name="Pan H."/>
            <person name="Jian J."/>
            <person name="Tian Y."/>
            <person name="Yue Z."/>
            <person name="Xu Y."/>
        </authorList>
    </citation>
    <scope>NUCLEOTIDE SEQUENCE [LARGE SCALE GENOMIC DNA]</scope>
    <source>
        <strain evidence="12">cv. Dabenzi</strain>
    </source>
</reference>
<evidence type="ECO:0000313" key="12">
    <source>
        <dbReference type="Proteomes" id="UP000197138"/>
    </source>
</evidence>
<dbReference type="GO" id="GO:0005737">
    <property type="term" value="C:cytoplasm"/>
    <property type="evidence" value="ECO:0007669"/>
    <property type="project" value="UniProtKB-UniRule"/>
</dbReference>
<dbReference type="Proteomes" id="UP000197138">
    <property type="component" value="Unassembled WGS sequence"/>
</dbReference>
<feature type="region of interest" description="Disordered" evidence="9">
    <location>
        <begin position="655"/>
        <end position="742"/>
    </location>
</feature>
<dbReference type="InterPro" id="IPR019775">
    <property type="entry name" value="WD40_repeat_CS"/>
</dbReference>
<evidence type="ECO:0000256" key="5">
    <source>
        <dbReference type="ARBA" id="ARBA00022737"/>
    </source>
</evidence>
<comment type="similarity">
    <text evidence="7">Belongs to the WD repeat KATNB1 family.</text>
</comment>
<feature type="repeat" description="WD" evidence="8">
    <location>
        <begin position="243"/>
        <end position="284"/>
    </location>
</feature>
<feature type="region of interest" description="Disordered" evidence="9">
    <location>
        <begin position="627"/>
        <end position="646"/>
    </location>
</feature>
<dbReference type="PROSITE" id="PS50082">
    <property type="entry name" value="WD_REPEATS_2"/>
    <property type="match status" value="5"/>
</dbReference>
<gene>
    <name evidence="11" type="ORF">CDL15_Pgr000216</name>
</gene>
<feature type="compositionally biased region" description="Basic and acidic residues" evidence="9">
    <location>
        <begin position="529"/>
        <end position="539"/>
    </location>
</feature>
<dbReference type="GO" id="GO:0008017">
    <property type="term" value="F:microtubule binding"/>
    <property type="evidence" value="ECO:0007669"/>
    <property type="project" value="UniProtKB-UniRule"/>
</dbReference>
<evidence type="ECO:0000313" key="11">
    <source>
        <dbReference type="EMBL" id="OWM91272.1"/>
    </source>
</evidence>
<dbReference type="PRINTS" id="PR00320">
    <property type="entry name" value="GPROTEINBRPT"/>
</dbReference>
<dbReference type="GO" id="GO:0005874">
    <property type="term" value="C:microtubule"/>
    <property type="evidence" value="ECO:0007669"/>
    <property type="project" value="UniProtKB-KW"/>
</dbReference>
<dbReference type="InterPro" id="IPR001680">
    <property type="entry name" value="WD40_rpt"/>
</dbReference>
<keyword evidence="6 7" id="KW-0206">Cytoskeleton</keyword>
<dbReference type="Pfam" id="PF00400">
    <property type="entry name" value="WD40"/>
    <property type="match status" value="6"/>
</dbReference>
<comment type="function">
    <text evidence="7">May participate in a complex which severs microtubules in an ATP-dependent manner. Microtubule severing may promote rapid reorganization of cellular microtubule arrays.</text>
</comment>
<evidence type="ECO:0000256" key="3">
    <source>
        <dbReference type="ARBA" id="ARBA00022574"/>
    </source>
</evidence>
<dbReference type="FunFam" id="2.130.10.10:FF:000183">
    <property type="entry name" value="Katanin p80 WD40 repeat-containing subunit B1"/>
    <property type="match status" value="1"/>
</dbReference>
<dbReference type="EMBL" id="MTKT01000299">
    <property type="protein sequence ID" value="OWM91272.1"/>
    <property type="molecule type" value="Genomic_DNA"/>
</dbReference>
<dbReference type="PROSITE" id="PS00678">
    <property type="entry name" value="WD_REPEATS_1"/>
    <property type="match status" value="2"/>
</dbReference>
<dbReference type="GO" id="GO:0051013">
    <property type="term" value="P:microtubule severing"/>
    <property type="evidence" value="ECO:0007669"/>
    <property type="project" value="UniProtKB-UniRule"/>
</dbReference>
<feature type="compositionally biased region" description="Basic and acidic residues" evidence="9">
    <location>
        <begin position="832"/>
        <end position="846"/>
    </location>
</feature>
<dbReference type="GO" id="GO:0007019">
    <property type="term" value="P:microtubule depolymerization"/>
    <property type="evidence" value="ECO:0007669"/>
    <property type="project" value="TreeGrafter"/>
</dbReference>
<evidence type="ECO:0000256" key="6">
    <source>
        <dbReference type="ARBA" id="ARBA00023212"/>
    </source>
</evidence>
<feature type="compositionally biased region" description="Polar residues" evidence="9">
    <location>
        <begin position="675"/>
        <end position="690"/>
    </location>
</feature>
<dbReference type="InterPro" id="IPR020472">
    <property type="entry name" value="WD40_PAC1"/>
</dbReference>
<dbReference type="InterPro" id="IPR015943">
    <property type="entry name" value="WD40/YVTN_repeat-like_dom_sf"/>
</dbReference>
<feature type="compositionally biased region" description="Low complexity" evidence="9">
    <location>
        <begin position="662"/>
        <end position="674"/>
    </location>
</feature>
<keyword evidence="5" id="KW-0677">Repeat</keyword>
<feature type="compositionally biased region" description="Basic and acidic residues" evidence="9">
    <location>
        <begin position="565"/>
        <end position="591"/>
    </location>
</feature>
<keyword evidence="4 7" id="KW-0493">Microtubule</keyword>
<feature type="region of interest" description="Disordered" evidence="9">
    <location>
        <begin position="398"/>
        <end position="419"/>
    </location>
</feature>
<feature type="repeat" description="WD" evidence="8">
    <location>
        <begin position="159"/>
        <end position="200"/>
    </location>
</feature>
<evidence type="ECO:0000256" key="1">
    <source>
        <dbReference type="ARBA" id="ARBA00004245"/>
    </source>
</evidence>
<dbReference type="PANTHER" id="PTHR19845:SF15">
    <property type="entry name" value="KATANIN P80 WD40 REPEAT-CONTAINING SUBUNIT B1 HOMOLOG KTN80.2"/>
    <property type="match status" value="1"/>
</dbReference>
<evidence type="ECO:0000256" key="8">
    <source>
        <dbReference type="PROSITE-ProRule" id="PRU00221"/>
    </source>
</evidence>
<feature type="region of interest" description="Disordered" evidence="9">
    <location>
        <begin position="523"/>
        <end position="592"/>
    </location>
</feature>
<dbReference type="AlphaFoldDB" id="A0A218Y405"/>
<dbReference type="PROSITE" id="PS50294">
    <property type="entry name" value="WD_REPEATS_REGION"/>
    <property type="match status" value="4"/>
</dbReference>
<dbReference type="SUPFAM" id="SSF50978">
    <property type="entry name" value="WD40 repeat-like"/>
    <property type="match status" value="1"/>
</dbReference>
<dbReference type="InterPro" id="IPR026962">
    <property type="entry name" value="KTNB1"/>
</dbReference>
<keyword evidence="2 7" id="KW-0963">Cytoplasm</keyword>
<evidence type="ECO:0000256" key="7">
    <source>
        <dbReference type="HAMAP-Rule" id="MF_03022"/>
    </source>
</evidence>
<dbReference type="InterPro" id="IPR028021">
    <property type="entry name" value="Katanin_C-terminal"/>
</dbReference>
<dbReference type="HAMAP" id="MF_03022">
    <property type="entry name" value="Katanin_p80_B1"/>
    <property type="match status" value="1"/>
</dbReference>
<dbReference type="InterPro" id="IPR036322">
    <property type="entry name" value="WD40_repeat_dom_sf"/>
</dbReference>
<feature type="compositionally biased region" description="Basic and acidic residues" evidence="9">
    <location>
        <begin position="727"/>
        <end position="739"/>
    </location>
</feature>
<sequence length="1117" mass="123592">MRGALIGEIVTNDSFAMDEEIVLKAYMFGQSGVLAAAVLVAIACGDQWRTWLHAQLGANSCGRIGFIKIILEEFVAHSGNVNCLSIGKKARRLFLTGGEDNKVNLWAIGKPNSLMSLCGHTSPVESVAFDSAETLVLGGASSGVIKLWDLEEAKMVRGLTGHRSNCTSVEFHPFGEFFASGSMDTNLKIWDIRKKGCIHTYKGHTRSISTIRFTPDGRWVVSGGYDNIVKVWDLTAGKLLHDFKFHENHIRSIDFHPLEFLLATGSADRTVKFWDLETFELIGSTRPEATGVRSITFHPDGRTLFCGLDDSLKLIEPYGANLVPPQKDVMQHEFNLQKSHSVKKGSDERSISSLRCPSPDYETKEIKNIYVDTANGNPVCSERVGSLSSPKIILPLDSPDIGSPMVKKHTSSAKGSPEKAREQAFLKSFSVPDVALQESAEGKDSSVPRKESITFSRTKPGMLLKPAHRRRPSTTKLDAEGLSLTAEMKNISETKSISDSSDPMLPKLTAHRRRLSSTRFDVETLSDSSESRTFSETKVDFNGPLDTGIKIAPGTPKESPQEDCSDIKNVPEKIDKTLPQTPKDENRDESLCSRQGITPVKIVNGVAVVPGRTRTLVEKFERREILNSAEEQTTATPPQELPATDKANTSVPMSFERKETVSSSSNQSTDSSPSLISARSQTPATSVCSSESREEMLKSTEDQETSRLIPCMEPSRSKTPPIPNSSIDKRERHNSKEDQETAVSHNVVVLARDKAPSSQVDAFVRRERLSIKEDREATAVPNVVLGKDRTPTCRVGSSERRQRLNKEDQSASIISPNVALGRDKVPPNQVGRFERRERFNSKEDQPTRISSRIAPSRERTPPSLGGSIQRRERLSSPEDQAANRVLPVMERTTAAAGSFEERERFNSTMEDQESNIPLRTVSVIDKMATTQMGESQILGREPDSADDRDVAEVLMESHEVFLSTLRSRLTKLQVIRHFFERNDMKGAINAMRKLPDHSVQADVVGILMEKMDMLNLDLFSSLLPVLVSLLDSKIERHTSLSLEMLLKLVAVFGSLVFATVSAPPTVGVDLHAEQRRECCNQCFAQLQKIQKILPLLVRRGGVVARCAQELNLVLQQS</sequence>
<feature type="region of interest" description="Disordered" evidence="9">
    <location>
        <begin position="788"/>
        <end position="881"/>
    </location>
</feature>
<comment type="caution">
    <text evidence="11">The sequence shown here is derived from an EMBL/GenBank/DDBJ whole genome shotgun (WGS) entry which is preliminary data.</text>
</comment>
<dbReference type="Pfam" id="PF13925">
    <property type="entry name" value="Katanin_con80"/>
    <property type="match status" value="1"/>
</dbReference>
<feature type="repeat" description="WD" evidence="8">
    <location>
        <begin position="74"/>
        <end position="116"/>
    </location>
</feature>
<feature type="domain" description="Katanin p80 subunit C-terminal" evidence="10">
    <location>
        <begin position="957"/>
        <end position="1114"/>
    </location>
</feature>
<dbReference type="SMART" id="SM00320">
    <property type="entry name" value="WD40"/>
    <property type="match status" value="6"/>
</dbReference>
<dbReference type="PANTHER" id="PTHR19845">
    <property type="entry name" value="KATANIN P80 SUBUNIT"/>
    <property type="match status" value="1"/>
</dbReference>
<dbReference type="CDD" id="cd00200">
    <property type="entry name" value="WD40"/>
    <property type="match status" value="1"/>
</dbReference>
<organism evidence="11 12">
    <name type="scientific">Punica granatum</name>
    <name type="common">Pomegranate</name>
    <dbReference type="NCBI Taxonomy" id="22663"/>
    <lineage>
        <taxon>Eukaryota</taxon>
        <taxon>Viridiplantae</taxon>
        <taxon>Streptophyta</taxon>
        <taxon>Embryophyta</taxon>
        <taxon>Tracheophyta</taxon>
        <taxon>Spermatophyta</taxon>
        <taxon>Magnoliopsida</taxon>
        <taxon>eudicotyledons</taxon>
        <taxon>Gunneridae</taxon>
        <taxon>Pentapetalae</taxon>
        <taxon>rosids</taxon>
        <taxon>malvids</taxon>
        <taxon>Myrtales</taxon>
        <taxon>Lythraceae</taxon>
        <taxon>Punica</taxon>
    </lineage>
</organism>
<evidence type="ECO:0000256" key="2">
    <source>
        <dbReference type="ARBA" id="ARBA00022490"/>
    </source>
</evidence>